<protein>
    <recommendedName>
        <fullName evidence="1">ATP-dependent DNA helicase</fullName>
        <ecNumber evidence="1">5.6.2.3</ecNumber>
    </recommendedName>
</protein>
<evidence type="ECO:0000313" key="5">
    <source>
        <dbReference type="Proteomes" id="UP000230069"/>
    </source>
</evidence>
<dbReference type="Proteomes" id="UP000230069">
    <property type="component" value="Unassembled WGS sequence"/>
</dbReference>
<dbReference type="AlphaFoldDB" id="A0A2G5FBK1"/>
<dbReference type="GO" id="GO:0016887">
    <property type="term" value="F:ATP hydrolysis activity"/>
    <property type="evidence" value="ECO:0007669"/>
    <property type="project" value="RHEA"/>
</dbReference>
<keyword evidence="1" id="KW-0227">DNA damage</keyword>
<dbReference type="GO" id="GO:0006310">
    <property type="term" value="P:DNA recombination"/>
    <property type="evidence" value="ECO:0007669"/>
    <property type="project" value="UniProtKB-KW"/>
</dbReference>
<feature type="non-terminal residue" evidence="4">
    <location>
        <position position="445"/>
    </location>
</feature>
<evidence type="ECO:0000259" key="2">
    <source>
        <dbReference type="Pfam" id="PF05970"/>
    </source>
</evidence>
<feature type="domain" description="DNA helicase Pif1-like 2B" evidence="3">
    <location>
        <begin position="297"/>
        <end position="343"/>
    </location>
</feature>
<accession>A0A2G5FBK1</accession>
<comment type="catalytic activity">
    <reaction evidence="1">
        <text>ATP + H2O = ADP + phosphate + H(+)</text>
        <dbReference type="Rhea" id="RHEA:13065"/>
        <dbReference type="ChEBI" id="CHEBI:15377"/>
        <dbReference type="ChEBI" id="CHEBI:15378"/>
        <dbReference type="ChEBI" id="CHEBI:30616"/>
        <dbReference type="ChEBI" id="CHEBI:43474"/>
        <dbReference type="ChEBI" id="CHEBI:456216"/>
        <dbReference type="EC" id="5.6.2.3"/>
    </reaction>
</comment>
<dbReference type="PANTHER" id="PTHR10492">
    <property type="match status" value="1"/>
</dbReference>
<dbReference type="GO" id="GO:0043139">
    <property type="term" value="F:5'-3' DNA helicase activity"/>
    <property type="evidence" value="ECO:0007669"/>
    <property type="project" value="UniProtKB-EC"/>
</dbReference>
<name>A0A2G5FBK1_AQUCA</name>
<dbReference type="InterPro" id="IPR010285">
    <property type="entry name" value="DNA_helicase_pif1-like_DEAD"/>
</dbReference>
<dbReference type="GO" id="GO:0000723">
    <property type="term" value="P:telomere maintenance"/>
    <property type="evidence" value="ECO:0007669"/>
    <property type="project" value="InterPro"/>
</dbReference>
<keyword evidence="1" id="KW-0233">DNA recombination</keyword>
<feature type="domain" description="DNA helicase Pif1-like DEAD-box helicase" evidence="2">
    <location>
        <begin position="4"/>
        <end position="171"/>
    </location>
</feature>
<dbReference type="EC" id="5.6.2.3" evidence="1"/>
<dbReference type="Gene3D" id="3.40.50.300">
    <property type="entry name" value="P-loop containing nucleotide triphosphate hydrolases"/>
    <property type="match status" value="2"/>
</dbReference>
<keyword evidence="5" id="KW-1185">Reference proteome</keyword>
<dbReference type="SUPFAM" id="SSF52540">
    <property type="entry name" value="P-loop containing nucleoside triphosphate hydrolases"/>
    <property type="match status" value="2"/>
</dbReference>
<dbReference type="PANTHER" id="PTHR10492:SF90">
    <property type="entry name" value="ATP-DEPENDENT DNA HELICASE"/>
    <property type="match status" value="1"/>
</dbReference>
<dbReference type="Pfam" id="PF21530">
    <property type="entry name" value="Pif1_2B_dom"/>
    <property type="match status" value="1"/>
</dbReference>
<dbReference type="InterPro" id="IPR027417">
    <property type="entry name" value="P-loop_NTPase"/>
</dbReference>
<dbReference type="Pfam" id="PF05970">
    <property type="entry name" value="PIF1"/>
    <property type="match status" value="1"/>
</dbReference>
<dbReference type="GO" id="GO:0005524">
    <property type="term" value="F:ATP binding"/>
    <property type="evidence" value="ECO:0007669"/>
    <property type="project" value="UniProtKB-KW"/>
</dbReference>
<dbReference type="CDD" id="cd18809">
    <property type="entry name" value="SF1_C_RecD"/>
    <property type="match status" value="1"/>
</dbReference>
<keyword evidence="1" id="KW-0378">Hydrolase</keyword>
<dbReference type="GO" id="GO:0006281">
    <property type="term" value="P:DNA repair"/>
    <property type="evidence" value="ECO:0007669"/>
    <property type="project" value="UniProtKB-KW"/>
</dbReference>
<evidence type="ECO:0000259" key="3">
    <source>
        <dbReference type="Pfam" id="PF21530"/>
    </source>
</evidence>
<evidence type="ECO:0000313" key="4">
    <source>
        <dbReference type="EMBL" id="PIA65362.1"/>
    </source>
</evidence>
<reference evidence="4 5" key="1">
    <citation type="submission" date="2017-09" db="EMBL/GenBank/DDBJ databases">
        <title>WGS assembly of Aquilegia coerulea Goldsmith.</title>
        <authorList>
            <person name="Hodges S."/>
            <person name="Kramer E."/>
            <person name="Nordborg M."/>
            <person name="Tomkins J."/>
            <person name="Borevitz J."/>
            <person name="Derieg N."/>
            <person name="Yan J."/>
            <person name="Mihaltcheva S."/>
            <person name="Hayes R.D."/>
            <person name="Rokhsar D."/>
        </authorList>
    </citation>
    <scope>NUCLEOTIDE SEQUENCE [LARGE SCALE GENOMIC DNA]</scope>
    <source>
        <strain evidence="5">cv. Goldsmith</strain>
    </source>
</reference>
<dbReference type="InParanoid" id="A0A2G5FBK1"/>
<organism evidence="4 5">
    <name type="scientific">Aquilegia coerulea</name>
    <name type="common">Rocky mountain columbine</name>
    <dbReference type="NCBI Taxonomy" id="218851"/>
    <lineage>
        <taxon>Eukaryota</taxon>
        <taxon>Viridiplantae</taxon>
        <taxon>Streptophyta</taxon>
        <taxon>Embryophyta</taxon>
        <taxon>Tracheophyta</taxon>
        <taxon>Spermatophyta</taxon>
        <taxon>Magnoliopsida</taxon>
        <taxon>Ranunculales</taxon>
        <taxon>Ranunculaceae</taxon>
        <taxon>Thalictroideae</taxon>
        <taxon>Aquilegia</taxon>
    </lineage>
</organism>
<gene>
    <name evidence="4" type="ORF">AQUCO_00100675v1</name>
</gene>
<dbReference type="InterPro" id="IPR049163">
    <property type="entry name" value="Pif1-like_2B_dom"/>
</dbReference>
<evidence type="ECO:0000256" key="1">
    <source>
        <dbReference type="RuleBase" id="RU363044"/>
    </source>
</evidence>
<comment type="cofactor">
    <cofactor evidence="1">
        <name>Mg(2+)</name>
        <dbReference type="ChEBI" id="CHEBI:18420"/>
    </cofactor>
</comment>
<keyword evidence="1" id="KW-0347">Helicase</keyword>
<keyword evidence="1" id="KW-0234">DNA repair</keyword>
<proteinExistence type="inferred from homology"/>
<keyword evidence="1" id="KW-0547">Nucleotide-binding</keyword>
<sequence length="445" mass="49953">MVRKHFYEIVINSVLSNTGGLFFVYGSGGTGKTYLWSTLTSKLRSEGKIVLAVASSGIASLLLPNGRTAHSRFKVPVSQNENSCCDIKVNSELADLIRKTDLVIWDEAPMNHRNAFEAVDRTFRDLMRSSTPSLEEKVFGGKSIVLGGDFRQTLPVVPKGSRETIVDASISSLEIEKVDKLRKWILDLGNGNLPTISMRGEHEPTWIKIPDDYLLQPKNDPIKSIVEWVYPDLERKYVDLNYLRERCILTPRNDCVEKLNSYIISTIQGESHIYLSADSLSPTSGGPDIQDVSPPLEFLNTMIISGLPNHKLELKLGVPIMLIRNINQRFRLCNGTRLIVTKLEVKFIQAKVITGNNIGRIFNINRIVLTSDDPKTSFTITRVQLPIRICFAMTINKSQGQTLKHVGIYLPRPIFSHGQLYVAVSRTSSHDGLQILIDHKDDEQP</sequence>
<comment type="similarity">
    <text evidence="1">Belongs to the helicase family.</text>
</comment>
<keyword evidence="1" id="KW-0067">ATP-binding</keyword>
<dbReference type="EMBL" id="KZ305018">
    <property type="protein sequence ID" value="PIA65362.1"/>
    <property type="molecule type" value="Genomic_DNA"/>
</dbReference>
<dbReference type="OrthoDB" id="1669105at2759"/>